<evidence type="ECO:0000313" key="2">
    <source>
        <dbReference type="EMBL" id="CAG8602441.1"/>
    </source>
</evidence>
<evidence type="ECO:0000313" key="3">
    <source>
        <dbReference type="Proteomes" id="UP000789739"/>
    </source>
</evidence>
<feature type="region of interest" description="Disordered" evidence="1">
    <location>
        <begin position="157"/>
        <end position="209"/>
    </location>
</feature>
<accession>A0A9N9CI67</accession>
<keyword evidence="3" id="KW-1185">Reference proteome</keyword>
<protein>
    <submittedName>
        <fullName evidence="2">4922_t:CDS:1</fullName>
    </submittedName>
</protein>
<dbReference type="AlphaFoldDB" id="A0A9N9CI67"/>
<feature type="non-terminal residue" evidence="2">
    <location>
        <position position="1"/>
    </location>
</feature>
<comment type="caution">
    <text evidence="2">The sequence shown here is derived from an EMBL/GenBank/DDBJ whole genome shotgun (WGS) entry which is preliminary data.</text>
</comment>
<reference evidence="2" key="1">
    <citation type="submission" date="2021-06" db="EMBL/GenBank/DDBJ databases">
        <authorList>
            <person name="Kallberg Y."/>
            <person name="Tangrot J."/>
            <person name="Rosling A."/>
        </authorList>
    </citation>
    <scope>NUCLEOTIDE SEQUENCE</scope>
    <source>
        <strain evidence="2">BR232B</strain>
    </source>
</reference>
<sequence>NELVGKELSSLAKKLEQVKNLVTDNEIEKLKRMVRTGASTSVGGVCIIWADYAGHLDGLISAFRRDLESLSGEIDRIPYDVGKKLKKLKIEEKNLKRTIEENLKRANLEKDPDKKRKLLILVDEDKKKLQANYEEQKKIKIGENFDPEKSIEEFINGIEEKLSGRSNPSRNPRTPNSNPTGSGGGSGSGTERNPTPLNPFQPNQNASQN</sequence>
<dbReference type="EMBL" id="CAJVPI010001239">
    <property type="protein sequence ID" value="CAG8602441.1"/>
    <property type="molecule type" value="Genomic_DNA"/>
</dbReference>
<name>A0A9N9CI67_9GLOM</name>
<feature type="compositionally biased region" description="Polar residues" evidence="1">
    <location>
        <begin position="191"/>
        <end position="209"/>
    </location>
</feature>
<dbReference type="Proteomes" id="UP000789739">
    <property type="component" value="Unassembled WGS sequence"/>
</dbReference>
<organism evidence="2 3">
    <name type="scientific">Paraglomus brasilianum</name>
    <dbReference type="NCBI Taxonomy" id="144538"/>
    <lineage>
        <taxon>Eukaryota</taxon>
        <taxon>Fungi</taxon>
        <taxon>Fungi incertae sedis</taxon>
        <taxon>Mucoromycota</taxon>
        <taxon>Glomeromycotina</taxon>
        <taxon>Glomeromycetes</taxon>
        <taxon>Paraglomerales</taxon>
        <taxon>Paraglomeraceae</taxon>
        <taxon>Paraglomus</taxon>
    </lineage>
</organism>
<proteinExistence type="predicted"/>
<dbReference type="OrthoDB" id="2418036at2759"/>
<evidence type="ECO:0000256" key="1">
    <source>
        <dbReference type="SAM" id="MobiDB-lite"/>
    </source>
</evidence>
<feature type="compositionally biased region" description="Low complexity" evidence="1">
    <location>
        <begin position="164"/>
        <end position="180"/>
    </location>
</feature>
<gene>
    <name evidence="2" type="ORF">PBRASI_LOCUS7718</name>
</gene>